<comment type="caution">
    <text evidence="6">The sequence shown here is derived from an EMBL/GenBank/DDBJ whole genome shotgun (WGS) entry which is preliminary data.</text>
</comment>
<feature type="domain" description="ABC transporter" evidence="5">
    <location>
        <begin position="22"/>
        <end position="254"/>
    </location>
</feature>
<dbReference type="RefSeq" id="WP_207846230.1">
    <property type="nucleotide sequence ID" value="NZ_JAFVMH010000004.1"/>
</dbReference>
<sequence length="270" mass="29513">MSASVLHLRQSPFVAPLSGKDVVLEGVSKAFSMNGKDMPVLRDITLHVKAGEFVSIVGASGCGKSTLLRIIAGLEKTFDGIVQIGGQGVEAPTRDCGLVFQDHRLFPWLTVRQNIAMALRSNRELSTQGKADLVQSHIALVKLDGFENAYPDQLSGGMAQRAAIARALVTSPSVLLLDEPLGAVDALTRLHLQRELQRLWMTRRTTMIMVTHDIEEALLLGDRVVILQPRPGRIHSVLEIHTPRPRTGEETTLLAAKRRILDALNVGNDE</sequence>
<dbReference type="CDD" id="cd03293">
    <property type="entry name" value="ABC_NrtD_SsuB_transporters"/>
    <property type="match status" value="1"/>
</dbReference>
<dbReference type="PANTHER" id="PTHR42788">
    <property type="entry name" value="TAURINE IMPORT ATP-BINDING PROTEIN-RELATED"/>
    <property type="match status" value="1"/>
</dbReference>
<keyword evidence="3" id="KW-0547">Nucleotide-binding</keyword>
<dbReference type="Pfam" id="PF00005">
    <property type="entry name" value="ABC_tran"/>
    <property type="match status" value="1"/>
</dbReference>
<dbReference type="InterPro" id="IPR027417">
    <property type="entry name" value="P-loop_NTPase"/>
</dbReference>
<dbReference type="SMART" id="SM00382">
    <property type="entry name" value="AAA"/>
    <property type="match status" value="1"/>
</dbReference>
<evidence type="ECO:0000256" key="4">
    <source>
        <dbReference type="ARBA" id="ARBA00022840"/>
    </source>
</evidence>
<dbReference type="EMBL" id="JAFVMH010000004">
    <property type="protein sequence ID" value="MBO1325578.1"/>
    <property type="molecule type" value="Genomic_DNA"/>
</dbReference>
<dbReference type="PROSITE" id="PS50893">
    <property type="entry name" value="ABC_TRANSPORTER_2"/>
    <property type="match status" value="1"/>
</dbReference>
<dbReference type="InterPro" id="IPR003593">
    <property type="entry name" value="AAA+_ATPase"/>
</dbReference>
<dbReference type="AlphaFoldDB" id="A0A939HPG7"/>
<dbReference type="PROSITE" id="PS00211">
    <property type="entry name" value="ABC_TRANSPORTER_1"/>
    <property type="match status" value="1"/>
</dbReference>
<dbReference type="Gene3D" id="3.40.50.300">
    <property type="entry name" value="P-loop containing nucleotide triphosphate hydrolases"/>
    <property type="match status" value="1"/>
</dbReference>
<keyword evidence="4 6" id="KW-0067">ATP-binding</keyword>
<dbReference type="Proteomes" id="UP000664073">
    <property type="component" value="Unassembled WGS sequence"/>
</dbReference>
<dbReference type="GO" id="GO:0005524">
    <property type="term" value="F:ATP binding"/>
    <property type="evidence" value="ECO:0007669"/>
    <property type="project" value="UniProtKB-KW"/>
</dbReference>
<evidence type="ECO:0000313" key="7">
    <source>
        <dbReference type="Proteomes" id="UP000664073"/>
    </source>
</evidence>
<accession>A0A939HPG7</accession>
<evidence type="ECO:0000256" key="1">
    <source>
        <dbReference type="ARBA" id="ARBA00005417"/>
    </source>
</evidence>
<protein>
    <submittedName>
        <fullName evidence="6">ABC transporter ATP-binding protein</fullName>
    </submittedName>
</protein>
<comment type="similarity">
    <text evidence="1">Belongs to the ABC transporter superfamily.</text>
</comment>
<evidence type="ECO:0000313" key="6">
    <source>
        <dbReference type="EMBL" id="MBO1325578.1"/>
    </source>
</evidence>
<gene>
    <name evidence="6" type="ORF">J2D77_10485</name>
</gene>
<evidence type="ECO:0000256" key="3">
    <source>
        <dbReference type="ARBA" id="ARBA00022741"/>
    </source>
</evidence>
<dbReference type="SUPFAM" id="SSF52540">
    <property type="entry name" value="P-loop containing nucleoside triphosphate hydrolases"/>
    <property type="match status" value="1"/>
</dbReference>
<proteinExistence type="inferred from homology"/>
<name>A0A939HPG7_9PROT</name>
<dbReference type="PANTHER" id="PTHR42788:SF13">
    <property type="entry name" value="ALIPHATIC SULFONATES IMPORT ATP-BINDING PROTEIN SSUB"/>
    <property type="match status" value="1"/>
</dbReference>
<keyword evidence="2" id="KW-0813">Transport</keyword>
<keyword evidence="7" id="KW-1185">Reference proteome</keyword>
<evidence type="ECO:0000259" key="5">
    <source>
        <dbReference type="PROSITE" id="PS50893"/>
    </source>
</evidence>
<dbReference type="InterPro" id="IPR050166">
    <property type="entry name" value="ABC_transporter_ATP-bind"/>
</dbReference>
<organism evidence="6 7">
    <name type="scientific">Acetobacter garciniae</name>
    <dbReference type="NCBI Taxonomy" id="2817435"/>
    <lineage>
        <taxon>Bacteria</taxon>
        <taxon>Pseudomonadati</taxon>
        <taxon>Pseudomonadota</taxon>
        <taxon>Alphaproteobacteria</taxon>
        <taxon>Acetobacterales</taxon>
        <taxon>Acetobacteraceae</taxon>
        <taxon>Acetobacter</taxon>
    </lineage>
</organism>
<dbReference type="GO" id="GO:0016887">
    <property type="term" value="F:ATP hydrolysis activity"/>
    <property type="evidence" value="ECO:0007669"/>
    <property type="project" value="InterPro"/>
</dbReference>
<dbReference type="InterPro" id="IPR003439">
    <property type="entry name" value="ABC_transporter-like_ATP-bd"/>
</dbReference>
<dbReference type="InterPro" id="IPR017871">
    <property type="entry name" value="ABC_transporter-like_CS"/>
</dbReference>
<reference evidence="6" key="1">
    <citation type="submission" date="2021-03" db="EMBL/GenBank/DDBJ databases">
        <title>The complete genome sequence of Acetobacter sp. TBRC 12339.</title>
        <authorList>
            <person name="Charoenyingcharoen P."/>
            <person name="Yukphan P."/>
        </authorList>
    </citation>
    <scope>NUCLEOTIDE SEQUENCE</scope>
    <source>
        <strain evidence="6">TBRC 12339</strain>
    </source>
</reference>
<evidence type="ECO:0000256" key="2">
    <source>
        <dbReference type="ARBA" id="ARBA00022448"/>
    </source>
</evidence>